<reference evidence="17" key="1">
    <citation type="journal article" date="2006" name="PLoS Biol.">
        <title>Macronuclear genome sequence of the ciliate Tetrahymena thermophila, a model eukaryote.</title>
        <authorList>
            <person name="Eisen J.A."/>
            <person name="Coyne R.S."/>
            <person name="Wu M."/>
            <person name="Wu D."/>
            <person name="Thiagarajan M."/>
            <person name="Wortman J.R."/>
            <person name="Badger J.H."/>
            <person name="Ren Q."/>
            <person name="Amedeo P."/>
            <person name="Jones K.M."/>
            <person name="Tallon L.J."/>
            <person name="Delcher A.L."/>
            <person name="Salzberg S.L."/>
            <person name="Silva J.C."/>
            <person name="Haas B.J."/>
            <person name="Majoros W.H."/>
            <person name="Farzad M."/>
            <person name="Carlton J.M."/>
            <person name="Smith R.K. Jr."/>
            <person name="Garg J."/>
            <person name="Pearlman R.E."/>
            <person name="Karrer K.M."/>
            <person name="Sun L."/>
            <person name="Manning G."/>
            <person name="Elde N.C."/>
            <person name="Turkewitz A.P."/>
            <person name="Asai D.J."/>
            <person name="Wilkes D.E."/>
            <person name="Wang Y."/>
            <person name="Cai H."/>
            <person name="Collins K."/>
            <person name="Stewart B.A."/>
            <person name="Lee S.R."/>
            <person name="Wilamowska K."/>
            <person name="Weinberg Z."/>
            <person name="Ruzzo W.L."/>
            <person name="Wloga D."/>
            <person name="Gaertig J."/>
            <person name="Frankel J."/>
            <person name="Tsao C.-C."/>
            <person name="Gorovsky M.A."/>
            <person name="Keeling P.J."/>
            <person name="Waller R.F."/>
            <person name="Patron N.J."/>
            <person name="Cherry J.M."/>
            <person name="Stover N.A."/>
            <person name="Krieger C.J."/>
            <person name="del Toro C."/>
            <person name="Ryder H.F."/>
            <person name="Williamson S.C."/>
            <person name="Barbeau R.A."/>
            <person name="Hamilton E.P."/>
            <person name="Orias E."/>
        </authorList>
    </citation>
    <scope>NUCLEOTIDE SEQUENCE [LARGE SCALE GENOMIC DNA]</scope>
    <source>
        <strain evidence="17">SB210</strain>
    </source>
</reference>
<dbReference type="GO" id="GO:0016020">
    <property type="term" value="C:membrane"/>
    <property type="evidence" value="ECO:0007669"/>
    <property type="project" value="UniProtKB-SubCell"/>
</dbReference>
<comment type="similarity">
    <text evidence="4 14">Belongs to the PP2C family.</text>
</comment>
<evidence type="ECO:0000256" key="7">
    <source>
        <dbReference type="ARBA" id="ARBA00022801"/>
    </source>
</evidence>
<dbReference type="GO" id="GO:0046872">
    <property type="term" value="F:metal ion binding"/>
    <property type="evidence" value="ECO:0007669"/>
    <property type="project" value="UniProtKB-KW"/>
</dbReference>
<dbReference type="PANTHER" id="PTHR13832:SF803">
    <property type="entry name" value="PROTEIN PHOSPHATASE 1G"/>
    <property type="match status" value="1"/>
</dbReference>
<organism evidence="16 17">
    <name type="scientific">Tetrahymena thermophila (strain SB210)</name>
    <dbReference type="NCBI Taxonomy" id="312017"/>
    <lineage>
        <taxon>Eukaryota</taxon>
        <taxon>Sar</taxon>
        <taxon>Alveolata</taxon>
        <taxon>Ciliophora</taxon>
        <taxon>Intramacronucleata</taxon>
        <taxon>Oligohymenophorea</taxon>
        <taxon>Hymenostomatida</taxon>
        <taxon>Tetrahymenina</taxon>
        <taxon>Tetrahymenidae</taxon>
        <taxon>Tetrahymena</taxon>
    </lineage>
</organism>
<dbReference type="SMART" id="SM00332">
    <property type="entry name" value="PP2Cc"/>
    <property type="match status" value="1"/>
</dbReference>
<evidence type="ECO:0000256" key="3">
    <source>
        <dbReference type="ARBA" id="ARBA00004170"/>
    </source>
</evidence>
<comment type="catalytic activity">
    <reaction evidence="13">
        <text>O-phospho-L-threonyl-[protein] + H2O = L-threonyl-[protein] + phosphate</text>
        <dbReference type="Rhea" id="RHEA:47004"/>
        <dbReference type="Rhea" id="RHEA-COMP:11060"/>
        <dbReference type="Rhea" id="RHEA-COMP:11605"/>
        <dbReference type="ChEBI" id="CHEBI:15377"/>
        <dbReference type="ChEBI" id="CHEBI:30013"/>
        <dbReference type="ChEBI" id="CHEBI:43474"/>
        <dbReference type="ChEBI" id="CHEBI:61977"/>
        <dbReference type="EC" id="3.1.3.16"/>
    </reaction>
</comment>
<keyword evidence="17" id="KW-1185">Reference proteome</keyword>
<evidence type="ECO:0000256" key="1">
    <source>
        <dbReference type="ARBA" id="ARBA00001936"/>
    </source>
</evidence>
<evidence type="ECO:0000313" key="17">
    <source>
        <dbReference type="Proteomes" id="UP000009168"/>
    </source>
</evidence>
<keyword evidence="9 14" id="KW-0904">Protein phosphatase</keyword>
<dbReference type="GeneID" id="7843106"/>
<dbReference type="OMA" id="CLLHDRP"/>
<evidence type="ECO:0000256" key="6">
    <source>
        <dbReference type="ARBA" id="ARBA00022723"/>
    </source>
</evidence>
<evidence type="ECO:0000256" key="9">
    <source>
        <dbReference type="ARBA" id="ARBA00022912"/>
    </source>
</evidence>
<dbReference type="EC" id="3.1.3.16" evidence="5"/>
<comment type="cofactor">
    <cofactor evidence="1">
        <name>Mn(2+)</name>
        <dbReference type="ChEBI" id="CHEBI:29035"/>
    </cofactor>
</comment>
<dbReference type="EMBL" id="GG662510">
    <property type="protein sequence ID" value="EAR84990.1"/>
    <property type="molecule type" value="Genomic_DNA"/>
</dbReference>
<dbReference type="HOGENOM" id="CLU_013173_4_1_1"/>
<dbReference type="RefSeq" id="XP_001032653.1">
    <property type="nucleotide sequence ID" value="XM_001032653.3"/>
</dbReference>
<keyword evidence="6" id="KW-0479">Metal-binding</keyword>
<dbReference type="FunCoup" id="I7LTC4">
    <property type="interactions" value="691"/>
</dbReference>
<dbReference type="CDD" id="cd00143">
    <property type="entry name" value="PP2Cc"/>
    <property type="match status" value="1"/>
</dbReference>
<sequence length="293" mass="32853">MGAYLTKPIIQKETHQDSRGRFEYASVCMQGWRVSMEDAHIQSLDFDGDDKAIFGVFDGHGGKEMAQFVSQHFIKELLRCQAYKEGKYKEALEQTFLRMDELAETEDGKNQLGDGNPGCTANVVLIVKDKIYCANSGDSRAIVMKGTKEYALSIDHKPDTDSEKRRIERAGGTVIQGRVNGNLNLSRALGDLEYKVNEKNPSSKNPKEYMITAFPDVTETALTKDISLIVLGCDGIWECKSNQYIVEYFAKTKQNLTQTCCDFLDSILAPHSATTWGLDNMSIIVVKINHDKR</sequence>
<dbReference type="PANTHER" id="PTHR13832">
    <property type="entry name" value="PROTEIN PHOSPHATASE 2C"/>
    <property type="match status" value="1"/>
</dbReference>
<comment type="cofactor">
    <cofactor evidence="2">
        <name>Mg(2+)</name>
        <dbReference type="ChEBI" id="CHEBI:18420"/>
    </cofactor>
</comment>
<dbReference type="InterPro" id="IPR015655">
    <property type="entry name" value="PP2C"/>
</dbReference>
<comment type="catalytic activity">
    <reaction evidence="12">
        <text>O-phospho-L-seryl-[protein] + H2O = L-seryl-[protein] + phosphate</text>
        <dbReference type="Rhea" id="RHEA:20629"/>
        <dbReference type="Rhea" id="RHEA-COMP:9863"/>
        <dbReference type="Rhea" id="RHEA-COMP:11604"/>
        <dbReference type="ChEBI" id="CHEBI:15377"/>
        <dbReference type="ChEBI" id="CHEBI:29999"/>
        <dbReference type="ChEBI" id="CHEBI:43474"/>
        <dbReference type="ChEBI" id="CHEBI:83421"/>
        <dbReference type="EC" id="3.1.3.16"/>
    </reaction>
</comment>
<dbReference type="KEGG" id="tet:TTHERM_00585480"/>
<keyword evidence="7 14" id="KW-0378">Hydrolase</keyword>
<dbReference type="STRING" id="312017.I7LTC4"/>
<protein>
    <recommendedName>
        <fullName evidence="5">protein-serine/threonine phosphatase</fullName>
        <ecNumber evidence="5">3.1.3.16</ecNumber>
    </recommendedName>
</protein>
<dbReference type="PROSITE" id="PS51746">
    <property type="entry name" value="PPM_2"/>
    <property type="match status" value="1"/>
</dbReference>
<evidence type="ECO:0000256" key="2">
    <source>
        <dbReference type="ARBA" id="ARBA00001946"/>
    </source>
</evidence>
<accession>I7LTC4</accession>
<dbReference type="InParanoid" id="I7LTC4"/>
<feature type="domain" description="PPM-type phosphatase" evidence="15">
    <location>
        <begin position="23"/>
        <end position="288"/>
    </location>
</feature>
<dbReference type="AlphaFoldDB" id="I7LTC4"/>
<keyword evidence="10" id="KW-0472">Membrane</keyword>
<dbReference type="InterPro" id="IPR001932">
    <property type="entry name" value="PPM-type_phosphatase-like_dom"/>
</dbReference>
<comment type="subcellular location">
    <subcellularLocation>
        <location evidence="3">Membrane</location>
        <topology evidence="3">Peripheral membrane protein</topology>
    </subcellularLocation>
</comment>
<proteinExistence type="inferred from homology"/>
<dbReference type="Pfam" id="PF00481">
    <property type="entry name" value="PP2C"/>
    <property type="match status" value="1"/>
</dbReference>
<gene>
    <name evidence="16" type="ORF">TTHERM_00585480</name>
</gene>
<evidence type="ECO:0000256" key="10">
    <source>
        <dbReference type="ARBA" id="ARBA00023136"/>
    </source>
</evidence>
<evidence type="ECO:0000256" key="12">
    <source>
        <dbReference type="ARBA" id="ARBA00047761"/>
    </source>
</evidence>
<dbReference type="PROSITE" id="PS01032">
    <property type="entry name" value="PPM_1"/>
    <property type="match status" value="1"/>
</dbReference>
<name>I7LTC4_TETTS</name>
<evidence type="ECO:0000259" key="15">
    <source>
        <dbReference type="PROSITE" id="PS51746"/>
    </source>
</evidence>
<dbReference type="Gene3D" id="3.60.40.10">
    <property type="entry name" value="PPM-type phosphatase domain"/>
    <property type="match status" value="1"/>
</dbReference>
<dbReference type="InterPro" id="IPR036457">
    <property type="entry name" value="PPM-type-like_dom_sf"/>
</dbReference>
<evidence type="ECO:0000313" key="16">
    <source>
        <dbReference type="EMBL" id="EAR84990.1"/>
    </source>
</evidence>
<evidence type="ECO:0000256" key="8">
    <source>
        <dbReference type="ARBA" id="ARBA00022842"/>
    </source>
</evidence>
<evidence type="ECO:0000256" key="13">
    <source>
        <dbReference type="ARBA" id="ARBA00048336"/>
    </source>
</evidence>
<dbReference type="InterPro" id="IPR000222">
    <property type="entry name" value="PP2C_BS"/>
</dbReference>
<keyword evidence="8" id="KW-0460">Magnesium</keyword>
<evidence type="ECO:0000256" key="5">
    <source>
        <dbReference type="ARBA" id="ARBA00013081"/>
    </source>
</evidence>
<dbReference type="GO" id="GO:0004722">
    <property type="term" value="F:protein serine/threonine phosphatase activity"/>
    <property type="evidence" value="ECO:0007669"/>
    <property type="project" value="UniProtKB-EC"/>
</dbReference>
<dbReference type="eggNOG" id="KOG0698">
    <property type="taxonomic scope" value="Eukaryota"/>
</dbReference>
<evidence type="ECO:0000256" key="14">
    <source>
        <dbReference type="RuleBase" id="RU003465"/>
    </source>
</evidence>
<evidence type="ECO:0000256" key="4">
    <source>
        <dbReference type="ARBA" id="ARBA00006702"/>
    </source>
</evidence>
<dbReference type="Proteomes" id="UP000009168">
    <property type="component" value="Unassembled WGS sequence"/>
</dbReference>
<dbReference type="OrthoDB" id="10264738at2759"/>
<dbReference type="SUPFAM" id="SSF81606">
    <property type="entry name" value="PP2C-like"/>
    <property type="match status" value="1"/>
</dbReference>
<keyword evidence="11" id="KW-0464">Manganese</keyword>
<evidence type="ECO:0000256" key="11">
    <source>
        <dbReference type="ARBA" id="ARBA00023211"/>
    </source>
</evidence>